<proteinExistence type="predicted"/>
<dbReference type="InterPro" id="IPR036390">
    <property type="entry name" value="WH_DNA-bd_sf"/>
</dbReference>
<dbReference type="CDD" id="cd07377">
    <property type="entry name" value="WHTH_GntR"/>
    <property type="match status" value="1"/>
</dbReference>
<evidence type="ECO:0000256" key="1">
    <source>
        <dbReference type="ARBA" id="ARBA00023015"/>
    </source>
</evidence>
<dbReference type="Pfam" id="PF00392">
    <property type="entry name" value="GntR"/>
    <property type="match status" value="1"/>
</dbReference>
<dbReference type="SUPFAM" id="SSF46785">
    <property type="entry name" value="Winged helix' DNA-binding domain"/>
    <property type="match status" value="1"/>
</dbReference>
<dbReference type="EMBL" id="FNUC01000004">
    <property type="protein sequence ID" value="SEF18861.1"/>
    <property type="molecule type" value="Genomic_DNA"/>
</dbReference>
<dbReference type="Gene3D" id="1.20.120.530">
    <property type="entry name" value="GntR ligand-binding domain-like"/>
    <property type="match status" value="1"/>
</dbReference>
<dbReference type="AlphaFoldDB" id="A0A1H5Q088"/>
<dbReference type="GO" id="GO:0003677">
    <property type="term" value="F:DNA binding"/>
    <property type="evidence" value="ECO:0007669"/>
    <property type="project" value="UniProtKB-KW"/>
</dbReference>
<keyword evidence="6" id="KW-1185">Reference proteome</keyword>
<keyword evidence="3" id="KW-0804">Transcription</keyword>
<evidence type="ECO:0000256" key="2">
    <source>
        <dbReference type="ARBA" id="ARBA00023125"/>
    </source>
</evidence>
<dbReference type="PANTHER" id="PTHR43537">
    <property type="entry name" value="TRANSCRIPTIONAL REGULATOR, GNTR FAMILY"/>
    <property type="match status" value="1"/>
</dbReference>
<evidence type="ECO:0000256" key="3">
    <source>
        <dbReference type="ARBA" id="ARBA00023163"/>
    </source>
</evidence>
<evidence type="ECO:0000313" key="5">
    <source>
        <dbReference type="EMBL" id="SEF18861.1"/>
    </source>
</evidence>
<dbReference type="GO" id="GO:0003700">
    <property type="term" value="F:DNA-binding transcription factor activity"/>
    <property type="evidence" value="ECO:0007669"/>
    <property type="project" value="InterPro"/>
</dbReference>
<keyword evidence="1" id="KW-0805">Transcription regulation</keyword>
<evidence type="ECO:0000259" key="4">
    <source>
        <dbReference type="PROSITE" id="PS50949"/>
    </source>
</evidence>
<dbReference type="PRINTS" id="PR00035">
    <property type="entry name" value="HTHGNTR"/>
</dbReference>
<dbReference type="Gene3D" id="1.10.10.10">
    <property type="entry name" value="Winged helix-like DNA-binding domain superfamily/Winged helix DNA-binding domain"/>
    <property type="match status" value="1"/>
</dbReference>
<evidence type="ECO:0000313" key="6">
    <source>
        <dbReference type="Proteomes" id="UP000181980"/>
    </source>
</evidence>
<dbReference type="InterPro" id="IPR036388">
    <property type="entry name" value="WH-like_DNA-bd_sf"/>
</dbReference>
<dbReference type="InterPro" id="IPR008920">
    <property type="entry name" value="TF_FadR/GntR_C"/>
</dbReference>
<dbReference type="InterPro" id="IPR011711">
    <property type="entry name" value="GntR_C"/>
</dbReference>
<sequence>MRSDQQTFRPVRGVHRRYLQVAFQILQAIGSGQTPLGSRLPSDRDLAELMGVSRLTVREAVLALEVVGILQVRSGDGTYVAHDGTRSSAMGELLTGASFQVPTAEVLEARLAVEPVAVAFTAQRITDAEAAEIEELIDRAAGLAEDVDGLGDFVSLGLEFHALLLQRCRNAHLAAFTTALVDLDEHPLWTLLNAQAVQSVEARHQQVDEHREILRAVREHDADRAAALITTHLEHLRDQVYRLSSTFAPQSQPSQ</sequence>
<dbReference type="PROSITE" id="PS50949">
    <property type="entry name" value="HTH_GNTR"/>
    <property type="match status" value="1"/>
</dbReference>
<organism evidence="5 6">
    <name type="scientific">Jiangella alba</name>
    <dbReference type="NCBI Taxonomy" id="561176"/>
    <lineage>
        <taxon>Bacteria</taxon>
        <taxon>Bacillati</taxon>
        <taxon>Actinomycetota</taxon>
        <taxon>Actinomycetes</taxon>
        <taxon>Jiangellales</taxon>
        <taxon>Jiangellaceae</taxon>
        <taxon>Jiangella</taxon>
    </lineage>
</organism>
<dbReference type="SMART" id="SM00345">
    <property type="entry name" value="HTH_GNTR"/>
    <property type="match status" value="1"/>
</dbReference>
<dbReference type="Pfam" id="PF07729">
    <property type="entry name" value="FCD"/>
    <property type="match status" value="1"/>
</dbReference>
<name>A0A1H5Q088_9ACTN</name>
<protein>
    <submittedName>
        <fullName evidence="5">DNA-binding transcriptional regulator, FadR family</fullName>
    </submittedName>
</protein>
<dbReference type="STRING" id="561176.SAMN04488561_6932"/>
<dbReference type="SUPFAM" id="SSF48008">
    <property type="entry name" value="GntR ligand-binding domain-like"/>
    <property type="match status" value="1"/>
</dbReference>
<accession>A0A1H5Q088</accession>
<feature type="domain" description="HTH gntR-type" evidence="4">
    <location>
        <begin position="15"/>
        <end position="83"/>
    </location>
</feature>
<dbReference type="Proteomes" id="UP000181980">
    <property type="component" value="Unassembled WGS sequence"/>
</dbReference>
<dbReference type="SMART" id="SM00895">
    <property type="entry name" value="FCD"/>
    <property type="match status" value="1"/>
</dbReference>
<keyword evidence="2 5" id="KW-0238">DNA-binding</keyword>
<dbReference type="InterPro" id="IPR000524">
    <property type="entry name" value="Tscrpt_reg_HTH_GntR"/>
</dbReference>
<gene>
    <name evidence="5" type="ORF">SAMN04488561_6932</name>
</gene>
<reference evidence="6" key="1">
    <citation type="submission" date="2016-10" db="EMBL/GenBank/DDBJ databases">
        <authorList>
            <person name="Varghese N."/>
            <person name="Submissions S."/>
        </authorList>
    </citation>
    <scope>NUCLEOTIDE SEQUENCE [LARGE SCALE GENOMIC DNA]</scope>
    <source>
        <strain evidence="6">DSM 45237</strain>
    </source>
</reference>
<dbReference type="PANTHER" id="PTHR43537:SF5">
    <property type="entry name" value="UXU OPERON TRANSCRIPTIONAL REGULATOR"/>
    <property type="match status" value="1"/>
</dbReference>
<dbReference type="OrthoDB" id="199743at2"/>